<feature type="transmembrane region" description="Helical" evidence="2">
    <location>
        <begin position="49"/>
        <end position="70"/>
    </location>
</feature>
<name>A0A8J3MYF1_9CHLR</name>
<dbReference type="AlphaFoldDB" id="A0A8J3MYF1"/>
<feature type="compositionally biased region" description="Basic and acidic residues" evidence="1">
    <location>
        <begin position="130"/>
        <end position="141"/>
    </location>
</feature>
<feature type="compositionally biased region" description="Basic residues" evidence="1">
    <location>
        <begin position="142"/>
        <end position="159"/>
    </location>
</feature>
<keyword evidence="2" id="KW-0472">Membrane</keyword>
<keyword evidence="4" id="KW-1185">Reference proteome</keyword>
<organism evidence="3 4">
    <name type="scientific">Reticulibacter mediterranei</name>
    <dbReference type="NCBI Taxonomy" id="2778369"/>
    <lineage>
        <taxon>Bacteria</taxon>
        <taxon>Bacillati</taxon>
        <taxon>Chloroflexota</taxon>
        <taxon>Ktedonobacteria</taxon>
        <taxon>Ktedonobacterales</taxon>
        <taxon>Reticulibacteraceae</taxon>
        <taxon>Reticulibacter</taxon>
    </lineage>
</organism>
<accession>A0A8J3MYF1</accession>
<feature type="transmembrane region" description="Helical" evidence="2">
    <location>
        <begin position="6"/>
        <end position="28"/>
    </location>
</feature>
<protein>
    <submittedName>
        <fullName evidence="3">Uncharacterized protein</fullName>
    </submittedName>
</protein>
<evidence type="ECO:0000256" key="2">
    <source>
        <dbReference type="SAM" id="Phobius"/>
    </source>
</evidence>
<gene>
    <name evidence="3" type="ORF">KSF_008800</name>
</gene>
<evidence type="ECO:0000256" key="1">
    <source>
        <dbReference type="SAM" id="MobiDB-lite"/>
    </source>
</evidence>
<dbReference type="Proteomes" id="UP000597444">
    <property type="component" value="Unassembled WGS sequence"/>
</dbReference>
<feature type="transmembrane region" description="Helical" evidence="2">
    <location>
        <begin position="82"/>
        <end position="106"/>
    </location>
</feature>
<evidence type="ECO:0000313" key="4">
    <source>
        <dbReference type="Proteomes" id="UP000597444"/>
    </source>
</evidence>
<feature type="region of interest" description="Disordered" evidence="1">
    <location>
        <begin position="117"/>
        <end position="159"/>
    </location>
</feature>
<proteinExistence type="predicted"/>
<reference evidence="3" key="1">
    <citation type="submission" date="2020-10" db="EMBL/GenBank/DDBJ databases">
        <title>Taxonomic study of unclassified bacteria belonging to the class Ktedonobacteria.</title>
        <authorList>
            <person name="Yabe S."/>
            <person name="Wang C.M."/>
            <person name="Zheng Y."/>
            <person name="Sakai Y."/>
            <person name="Cavaletti L."/>
            <person name="Monciardini P."/>
            <person name="Donadio S."/>
        </authorList>
    </citation>
    <scope>NUCLEOTIDE SEQUENCE</scope>
    <source>
        <strain evidence="3">ID150040</strain>
    </source>
</reference>
<keyword evidence="2" id="KW-0812">Transmembrane</keyword>
<keyword evidence="2" id="KW-1133">Transmembrane helix</keyword>
<comment type="caution">
    <text evidence="3">The sequence shown here is derived from an EMBL/GenBank/DDBJ whole genome shotgun (WGS) entry which is preliminary data.</text>
</comment>
<dbReference type="EMBL" id="BNJK01000001">
    <property type="protein sequence ID" value="GHO90832.1"/>
    <property type="molecule type" value="Genomic_DNA"/>
</dbReference>
<sequence>MLMLGLDPRLVALLCLIFIGIGIFNIIQGRKRLRNEQAQGQRSVWYKQPGILTGIEYILLSFMFLLNIGITSHWFPSDLNPIIYPLYLFILFTSAIMAGVIIYMSMQVARRRRAQMANQEAQQTTPSTYKEVHSEATLEKRRERRKKAAAARRRRAGKA</sequence>
<evidence type="ECO:0000313" key="3">
    <source>
        <dbReference type="EMBL" id="GHO90832.1"/>
    </source>
</evidence>